<evidence type="ECO:0000259" key="11">
    <source>
        <dbReference type="SMART" id="SM00836"/>
    </source>
</evidence>
<keyword evidence="14" id="KW-1185">Reference proteome</keyword>
<sequence>MLLARRSPSSNAARFSFTSPPFSGRKLFTPKFAQSLTHDTTYIWKARPPASQACFATTTSCNMASNNGAVSAQDPDISHITAQLQKAGLSDVTSISNVPLYPQYNPVDVFRAHVVRIVNDITGAAPEICNNAIQWTQDLKQGDLILPVPALRLNAKEKKPDQWATEIAQKFESPLIEKPKADKAFVRFFFKPQVLASLVLPSILKLKDTYGFNPRLGLKDPTNPDSGKKRIIVEYSSPNIAKEFHTGHLRSTIIGGFLVKLYERAGWETVSMNYLGDWGKQYGVLSQGFDKYGNEEEFLRDPVKHLNEVYVRINQDNYAEQKECTALKARIDELKKLKTPVKPKKPAKGEAPPPPVEHQWTDEQEKELNDTIAKLQSVIKELEEKPSIDEKARRFFKRMVEGDKEAIANYNRFREESIKKYEDMYARLNIKFDDYSGESTVKEEDMAKAAERMAEKGVSEESEGAVIVDFTKHKAPKLGKAIVRKKDGTALYLTRDIAANFERDEKYSFDKMIYVIASQQDTHVAQFFKILELMGPPYSNTVGKCSNVSFGLVKDPKGQTMSTRKGTVISLQDSLNAAGEFMHSVMRKNESKYELVENPEATADILGISALMVQDFTGKVVNGYNFDLEKMTSFEGDTGPYLQYAHARLCSMRRKANVSDEELVGADFSVITAKEGVEVVRSIAQWPDIFLQAIKTQEPVTVLTYLFKMSHLLSSSYDAKDRDNNNAKTMSVMYAETHEKKVALMALYESARQVLHNGMMLLGLTPVERM</sequence>
<dbReference type="InterPro" id="IPR014729">
    <property type="entry name" value="Rossmann-like_a/b/a_fold"/>
</dbReference>
<feature type="region of interest" description="Disordered" evidence="10">
    <location>
        <begin position="340"/>
        <end position="361"/>
    </location>
</feature>
<dbReference type="Proteomes" id="UP000799441">
    <property type="component" value="Unassembled WGS sequence"/>
</dbReference>
<dbReference type="InterPro" id="IPR005148">
    <property type="entry name" value="Arg-tRNA-synth_N"/>
</dbReference>
<dbReference type="InterPro" id="IPR036695">
    <property type="entry name" value="Arg-tRNA-synth_N_sf"/>
</dbReference>
<evidence type="ECO:0000256" key="5">
    <source>
        <dbReference type="ARBA" id="ARBA00022840"/>
    </source>
</evidence>
<keyword evidence="5 9" id="KW-0067">ATP-binding</keyword>
<dbReference type="Gene3D" id="3.40.50.620">
    <property type="entry name" value="HUPs"/>
    <property type="match status" value="1"/>
</dbReference>
<proteinExistence type="inferred from homology"/>
<dbReference type="PANTHER" id="PTHR11956:SF11">
    <property type="entry name" value="ARGININE--TRNA LIGASE, MITOCHONDRIAL-RELATED"/>
    <property type="match status" value="1"/>
</dbReference>
<reference evidence="13" key="1">
    <citation type="journal article" date="2020" name="Stud. Mycol.">
        <title>101 Dothideomycetes genomes: a test case for predicting lifestyles and emergence of pathogens.</title>
        <authorList>
            <person name="Haridas S."/>
            <person name="Albert R."/>
            <person name="Binder M."/>
            <person name="Bloem J."/>
            <person name="Labutti K."/>
            <person name="Salamov A."/>
            <person name="Andreopoulos B."/>
            <person name="Baker S."/>
            <person name="Barry K."/>
            <person name="Bills G."/>
            <person name="Bluhm B."/>
            <person name="Cannon C."/>
            <person name="Castanera R."/>
            <person name="Culley D."/>
            <person name="Daum C."/>
            <person name="Ezra D."/>
            <person name="Gonzalez J."/>
            <person name="Henrissat B."/>
            <person name="Kuo A."/>
            <person name="Liang C."/>
            <person name="Lipzen A."/>
            <person name="Lutzoni F."/>
            <person name="Magnuson J."/>
            <person name="Mondo S."/>
            <person name="Nolan M."/>
            <person name="Ohm R."/>
            <person name="Pangilinan J."/>
            <person name="Park H.-J."/>
            <person name="Ramirez L."/>
            <person name="Alfaro M."/>
            <person name="Sun H."/>
            <person name="Tritt A."/>
            <person name="Yoshinaga Y."/>
            <person name="Zwiers L.-H."/>
            <person name="Turgeon B."/>
            <person name="Goodwin S."/>
            <person name="Spatafora J."/>
            <person name="Crous P."/>
            <person name="Grigoriev I."/>
        </authorList>
    </citation>
    <scope>NUCLEOTIDE SEQUENCE</scope>
    <source>
        <strain evidence="13">CBS 116435</strain>
    </source>
</reference>
<dbReference type="GO" id="GO:0004814">
    <property type="term" value="F:arginine-tRNA ligase activity"/>
    <property type="evidence" value="ECO:0007669"/>
    <property type="project" value="UniProtKB-EC"/>
</dbReference>
<feature type="domain" description="Arginyl tRNA synthetase N-terminal" evidence="12">
    <location>
        <begin position="108"/>
        <end position="190"/>
    </location>
</feature>
<evidence type="ECO:0000256" key="6">
    <source>
        <dbReference type="ARBA" id="ARBA00022917"/>
    </source>
</evidence>
<name>A0A9P4UJH5_9PEZI</name>
<keyword evidence="7 9" id="KW-0030">Aminoacyl-tRNA synthetase</keyword>
<dbReference type="AlphaFoldDB" id="A0A9P4UJH5"/>
<keyword evidence="4 9" id="KW-0547">Nucleotide-binding</keyword>
<dbReference type="SUPFAM" id="SSF52374">
    <property type="entry name" value="Nucleotidylyl transferase"/>
    <property type="match status" value="1"/>
</dbReference>
<dbReference type="PRINTS" id="PR01038">
    <property type="entry name" value="TRNASYNTHARG"/>
</dbReference>
<feature type="domain" description="DALR anticodon binding" evidence="11">
    <location>
        <begin position="642"/>
        <end position="770"/>
    </location>
</feature>
<dbReference type="EMBL" id="MU003878">
    <property type="protein sequence ID" value="KAF2716384.1"/>
    <property type="molecule type" value="Genomic_DNA"/>
</dbReference>
<evidence type="ECO:0000256" key="10">
    <source>
        <dbReference type="SAM" id="MobiDB-lite"/>
    </source>
</evidence>
<dbReference type="InterPro" id="IPR035684">
    <property type="entry name" value="ArgRS_core"/>
</dbReference>
<dbReference type="PANTHER" id="PTHR11956">
    <property type="entry name" value="ARGINYL-TRNA SYNTHETASE"/>
    <property type="match status" value="1"/>
</dbReference>
<protein>
    <recommendedName>
        <fullName evidence="2">arginine--tRNA ligase</fullName>
        <ecNumber evidence="2">6.1.1.19</ecNumber>
    </recommendedName>
</protein>
<evidence type="ECO:0000256" key="1">
    <source>
        <dbReference type="ARBA" id="ARBA00005594"/>
    </source>
</evidence>
<dbReference type="Gene3D" id="1.10.730.10">
    <property type="entry name" value="Isoleucyl-tRNA Synthetase, Domain 1"/>
    <property type="match status" value="1"/>
</dbReference>
<evidence type="ECO:0000313" key="13">
    <source>
        <dbReference type="EMBL" id="KAF2716384.1"/>
    </source>
</evidence>
<evidence type="ECO:0000256" key="3">
    <source>
        <dbReference type="ARBA" id="ARBA00022598"/>
    </source>
</evidence>
<evidence type="ECO:0000256" key="8">
    <source>
        <dbReference type="ARBA" id="ARBA00049339"/>
    </source>
</evidence>
<dbReference type="EC" id="6.1.1.19" evidence="2"/>
<dbReference type="GO" id="GO:0005739">
    <property type="term" value="C:mitochondrion"/>
    <property type="evidence" value="ECO:0007669"/>
    <property type="project" value="TreeGrafter"/>
</dbReference>
<evidence type="ECO:0000313" key="14">
    <source>
        <dbReference type="Proteomes" id="UP000799441"/>
    </source>
</evidence>
<dbReference type="InterPro" id="IPR009080">
    <property type="entry name" value="tRNAsynth_Ia_anticodon-bd"/>
</dbReference>
<gene>
    <name evidence="13" type="ORF">K431DRAFT_289455</name>
</gene>
<comment type="caution">
    <text evidence="13">The sequence shown here is derived from an EMBL/GenBank/DDBJ whole genome shotgun (WGS) entry which is preliminary data.</text>
</comment>
<dbReference type="Gene3D" id="3.30.1360.70">
    <property type="entry name" value="Arginyl tRNA synthetase N-terminal domain"/>
    <property type="match status" value="1"/>
</dbReference>
<dbReference type="OrthoDB" id="68056at2759"/>
<dbReference type="GO" id="GO:0005524">
    <property type="term" value="F:ATP binding"/>
    <property type="evidence" value="ECO:0007669"/>
    <property type="project" value="UniProtKB-KW"/>
</dbReference>
<dbReference type="Pfam" id="PF00750">
    <property type="entry name" value="tRNA-synt_1d"/>
    <property type="match status" value="2"/>
</dbReference>
<evidence type="ECO:0000259" key="12">
    <source>
        <dbReference type="SMART" id="SM01016"/>
    </source>
</evidence>
<evidence type="ECO:0000256" key="4">
    <source>
        <dbReference type="ARBA" id="ARBA00022741"/>
    </source>
</evidence>
<evidence type="ECO:0000256" key="2">
    <source>
        <dbReference type="ARBA" id="ARBA00012837"/>
    </source>
</evidence>
<dbReference type="GO" id="GO:0006420">
    <property type="term" value="P:arginyl-tRNA aminoacylation"/>
    <property type="evidence" value="ECO:0007669"/>
    <property type="project" value="InterPro"/>
</dbReference>
<dbReference type="InterPro" id="IPR008909">
    <property type="entry name" value="DALR_anticod-bd"/>
</dbReference>
<dbReference type="GO" id="GO:0032543">
    <property type="term" value="P:mitochondrial translation"/>
    <property type="evidence" value="ECO:0007669"/>
    <property type="project" value="TreeGrafter"/>
</dbReference>
<dbReference type="SMART" id="SM01016">
    <property type="entry name" value="Arg_tRNA_synt_N"/>
    <property type="match status" value="1"/>
</dbReference>
<accession>A0A9P4UJH5</accession>
<keyword evidence="3 9" id="KW-0436">Ligase</keyword>
<dbReference type="SUPFAM" id="SSF55190">
    <property type="entry name" value="Arginyl-tRNA synthetase (ArgRS), N-terminal 'additional' domain"/>
    <property type="match status" value="1"/>
</dbReference>
<evidence type="ECO:0000256" key="7">
    <source>
        <dbReference type="ARBA" id="ARBA00023146"/>
    </source>
</evidence>
<comment type="similarity">
    <text evidence="1 9">Belongs to the class-I aminoacyl-tRNA synthetase family.</text>
</comment>
<dbReference type="SUPFAM" id="SSF47323">
    <property type="entry name" value="Anticodon-binding domain of a subclass of class I aminoacyl-tRNA synthetases"/>
    <property type="match status" value="1"/>
</dbReference>
<dbReference type="SMART" id="SM00836">
    <property type="entry name" value="DALR_1"/>
    <property type="match status" value="1"/>
</dbReference>
<dbReference type="CDD" id="cd07956">
    <property type="entry name" value="Anticodon_Ia_Arg"/>
    <property type="match status" value="1"/>
</dbReference>
<dbReference type="FunFam" id="1.10.730.10:FF:000006">
    <property type="entry name" value="Arginyl-tRNA synthetase 2, mitochondrial"/>
    <property type="match status" value="1"/>
</dbReference>
<evidence type="ECO:0000256" key="9">
    <source>
        <dbReference type="RuleBase" id="RU363038"/>
    </source>
</evidence>
<dbReference type="NCBIfam" id="TIGR00456">
    <property type="entry name" value="argS"/>
    <property type="match status" value="1"/>
</dbReference>
<keyword evidence="6 9" id="KW-0648">Protein biosynthesis</keyword>
<dbReference type="Pfam" id="PF05746">
    <property type="entry name" value="DALR_1"/>
    <property type="match status" value="1"/>
</dbReference>
<organism evidence="13 14">
    <name type="scientific">Polychaeton citri CBS 116435</name>
    <dbReference type="NCBI Taxonomy" id="1314669"/>
    <lineage>
        <taxon>Eukaryota</taxon>
        <taxon>Fungi</taxon>
        <taxon>Dikarya</taxon>
        <taxon>Ascomycota</taxon>
        <taxon>Pezizomycotina</taxon>
        <taxon>Dothideomycetes</taxon>
        <taxon>Dothideomycetidae</taxon>
        <taxon>Capnodiales</taxon>
        <taxon>Capnodiaceae</taxon>
        <taxon>Polychaeton</taxon>
    </lineage>
</organism>
<dbReference type="InterPro" id="IPR001278">
    <property type="entry name" value="Arg-tRNA-ligase"/>
</dbReference>
<comment type="catalytic activity">
    <reaction evidence="8">
        <text>tRNA(Arg) + L-arginine + ATP = L-arginyl-tRNA(Arg) + AMP + diphosphate</text>
        <dbReference type="Rhea" id="RHEA:20301"/>
        <dbReference type="Rhea" id="RHEA-COMP:9658"/>
        <dbReference type="Rhea" id="RHEA-COMP:9673"/>
        <dbReference type="ChEBI" id="CHEBI:30616"/>
        <dbReference type="ChEBI" id="CHEBI:32682"/>
        <dbReference type="ChEBI" id="CHEBI:33019"/>
        <dbReference type="ChEBI" id="CHEBI:78442"/>
        <dbReference type="ChEBI" id="CHEBI:78513"/>
        <dbReference type="ChEBI" id="CHEBI:456215"/>
        <dbReference type="EC" id="6.1.1.19"/>
    </reaction>
</comment>